<dbReference type="AlphaFoldDB" id="M0C0F5"/>
<proteinExistence type="predicted"/>
<feature type="compositionally biased region" description="Basic and acidic residues" evidence="1">
    <location>
        <begin position="1"/>
        <end position="26"/>
    </location>
</feature>
<name>M0C0F5_9EURY</name>
<gene>
    <name evidence="2" type="ORF">C477_16655</name>
</gene>
<evidence type="ECO:0000313" key="2">
    <source>
        <dbReference type="EMBL" id="ELZ16143.1"/>
    </source>
</evidence>
<protein>
    <submittedName>
        <fullName evidence="2">Uncharacterized protein</fullName>
    </submittedName>
</protein>
<sequence length="153" mass="17319">MLPTPAERRREYVTNADTHEMLKEGHMNPSDDANASIPSDYDGNDEYSGGERPPLGGGCTDVMPDVPVEGLYEGSNGRYYTHWQLRRRLRTNRWTPCMRQRDPDRRLVETSGGSLLLLTPTDDLPAWVELRIDDRGARVVDTRRPVPNGSLPK</sequence>
<evidence type="ECO:0000313" key="3">
    <source>
        <dbReference type="Proteomes" id="UP000011657"/>
    </source>
</evidence>
<dbReference type="eggNOG" id="arCOG10859">
    <property type="taxonomic scope" value="Archaea"/>
</dbReference>
<dbReference type="Proteomes" id="UP000011657">
    <property type="component" value="Unassembled WGS sequence"/>
</dbReference>
<organism evidence="2 3">
    <name type="scientific">Haloterrigena salina JCM 13891</name>
    <dbReference type="NCBI Taxonomy" id="1227488"/>
    <lineage>
        <taxon>Archaea</taxon>
        <taxon>Methanobacteriati</taxon>
        <taxon>Methanobacteriota</taxon>
        <taxon>Stenosarchaea group</taxon>
        <taxon>Halobacteria</taxon>
        <taxon>Halobacteriales</taxon>
        <taxon>Natrialbaceae</taxon>
        <taxon>Haloterrigena</taxon>
    </lineage>
</organism>
<reference evidence="2 3" key="1">
    <citation type="journal article" date="2014" name="PLoS Genet.">
        <title>Phylogenetically driven sequencing of extremely halophilic archaea reveals strategies for static and dynamic osmo-response.</title>
        <authorList>
            <person name="Becker E.A."/>
            <person name="Seitzer P.M."/>
            <person name="Tritt A."/>
            <person name="Larsen D."/>
            <person name="Krusor M."/>
            <person name="Yao A.I."/>
            <person name="Wu D."/>
            <person name="Madern D."/>
            <person name="Eisen J.A."/>
            <person name="Darling A.E."/>
            <person name="Facciotti M.T."/>
        </authorList>
    </citation>
    <scope>NUCLEOTIDE SEQUENCE [LARGE SCALE GENOMIC DNA]</scope>
    <source>
        <strain evidence="2 3">JCM 13891</strain>
    </source>
</reference>
<comment type="caution">
    <text evidence="2">The sequence shown here is derived from an EMBL/GenBank/DDBJ whole genome shotgun (WGS) entry which is preliminary data.</text>
</comment>
<evidence type="ECO:0000256" key="1">
    <source>
        <dbReference type="SAM" id="MobiDB-lite"/>
    </source>
</evidence>
<dbReference type="STRING" id="1227488.C477_16655"/>
<accession>M0C0F5</accession>
<dbReference type="PATRIC" id="fig|1227488.3.peg.3330"/>
<dbReference type="EMBL" id="AOIS01000054">
    <property type="protein sequence ID" value="ELZ16143.1"/>
    <property type="molecule type" value="Genomic_DNA"/>
</dbReference>
<feature type="region of interest" description="Disordered" evidence="1">
    <location>
        <begin position="1"/>
        <end position="59"/>
    </location>
</feature>
<keyword evidence="3" id="KW-1185">Reference proteome</keyword>